<proteinExistence type="predicted"/>
<dbReference type="EMBL" id="JABWAD010000069">
    <property type="protein sequence ID" value="KAF6060014.1"/>
    <property type="molecule type" value="Genomic_DNA"/>
</dbReference>
<keyword evidence="1" id="KW-1133">Transmembrane helix</keyword>
<dbReference type="AlphaFoldDB" id="A0A8H6EZS7"/>
<evidence type="ECO:0000313" key="2">
    <source>
        <dbReference type="EMBL" id="KAF6060014.1"/>
    </source>
</evidence>
<feature type="transmembrane region" description="Helical" evidence="1">
    <location>
        <begin position="6"/>
        <end position="26"/>
    </location>
</feature>
<keyword evidence="1" id="KW-0472">Membrane</keyword>
<keyword evidence="1" id="KW-0812">Transmembrane</keyword>
<protein>
    <submittedName>
        <fullName evidence="2">Uncharacterized protein</fullName>
    </submittedName>
</protein>
<comment type="caution">
    <text evidence="2">The sequence shown here is derived from an EMBL/GenBank/DDBJ whole genome shotgun (WGS) entry which is preliminary data.</text>
</comment>
<evidence type="ECO:0000256" key="1">
    <source>
        <dbReference type="SAM" id="Phobius"/>
    </source>
</evidence>
<reference evidence="2 3" key="1">
    <citation type="submission" date="2020-03" db="EMBL/GenBank/DDBJ databases">
        <title>FDA dAtabase for Regulatory Grade micrObial Sequences (FDA-ARGOS): Supporting development and validation of Infectious Disease Dx tests.</title>
        <authorList>
            <person name="Campos J."/>
            <person name="Goldberg B."/>
            <person name="Tallon L."/>
            <person name="Sadzewicz L."/>
            <person name="Vavikolanu K."/>
            <person name="Mehta A."/>
            <person name="Aluvathingal J."/>
            <person name="Nadendla S."/>
            <person name="Nandy P."/>
            <person name="Geyer C."/>
            <person name="Yan Y."/>
            <person name="Sichtig H."/>
        </authorList>
    </citation>
    <scope>NUCLEOTIDE SEQUENCE [LARGE SCALE GENOMIC DNA]</scope>
    <source>
        <strain evidence="2 3">FDAARGOS_656</strain>
    </source>
</reference>
<evidence type="ECO:0000313" key="3">
    <source>
        <dbReference type="Proteomes" id="UP000536275"/>
    </source>
</evidence>
<gene>
    <name evidence="2" type="ORF">FOB64_006995</name>
</gene>
<organism evidence="2 3">
    <name type="scientific">Candida albicans</name>
    <name type="common">Yeast</name>
    <dbReference type="NCBI Taxonomy" id="5476"/>
    <lineage>
        <taxon>Eukaryota</taxon>
        <taxon>Fungi</taxon>
        <taxon>Dikarya</taxon>
        <taxon>Ascomycota</taxon>
        <taxon>Saccharomycotina</taxon>
        <taxon>Pichiomycetes</taxon>
        <taxon>Debaryomycetaceae</taxon>
        <taxon>Candida/Lodderomyces clade</taxon>
        <taxon>Candida</taxon>
    </lineage>
</organism>
<sequence>MTQDALVIICGLLALMYLGIYSLHYFQDVPDLYLQEQSIREPTRLTNESPIYHSNKSSNLRVGLDIRYDSYKLRSGNLNDIWEIAIQFAKKTDRGINIDNNLITIGYINYCIENLQLGSHKVISIPKDYKIDSKWLVVLFVGFVKQLTVEFYIDKPIADDAIDISKISLPSPPQGSYKFINNYTPEKDKGIAIRLHNQISQGIKSIVDFTQLNIVSGVASTIKHLPNSDTYRNSKMVIVSNNSTNEDITNLIVKLLTGLILNCNITICDKFSEVDSNAAIISVPESKLPFVSNKSDTITERLQRYLLTKSVFPFRGTKKLIYISTSINKKSALSLYDLNTIRIQHQARVVKELCYYNIVGPIILTDYYDYRQFNIKVNKVGCIAQSLEIKLINLQDEWGNLSVRGYTIGKTLNVVNDQQEKLQPKDNDGFMPISIVKGKWGNDGCLYVL</sequence>
<name>A0A8H6EZS7_CANAX</name>
<accession>A0A8H6EZS7</accession>
<dbReference type="Proteomes" id="UP000536275">
    <property type="component" value="Unassembled WGS sequence"/>
</dbReference>